<reference evidence="1 2" key="1">
    <citation type="submission" date="2019-05" db="EMBL/GenBank/DDBJ databases">
        <title>Another draft genome of Portunus trituberculatus and its Hox gene families provides insights of decapod evolution.</title>
        <authorList>
            <person name="Jeong J.-H."/>
            <person name="Song I."/>
            <person name="Kim S."/>
            <person name="Choi T."/>
            <person name="Kim D."/>
            <person name="Ryu S."/>
            <person name="Kim W."/>
        </authorList>
    </citation>
    <scope>NUCLEOTIDE SEQUENCE [LARGE SCALE GENOMIC DNA]</scope>
    <source>
        <tissue evidence="1">Muscle</tissue>
    </source>
</reference>
<sequence>MTKWLSNACLIQLNNFLDLAVFRENLKVVGENLKVVRIGASNPIKEGPDQAPHTPTPVIHTQPCQSLRQIDKIQDQADQAAMTHQRNQKT</sequence>
<evidence type="ECO:0000313" key="1">
    <source>
        <dbReference type="EMBL" id="MPC16155.1"/>
    </source>
</evidence>
<dbReference type="EMBL" id="VSRR010000484">
    <property type="protein sequence ID" value="MPC16155.1"/>
    <property type="molecule type" value="Genomic_DNA"/>
</dbReference>
<protein>
    <submittedName>
        <fullName evidence="1">Uncharacterized protein</fullName>
    </submittedName>
</protein>
<evidence type="ECO:0000313" key="2">
    <source>
        <dbReference type="Proteomes" id="UP000324222"/>
    </source>
</evidence>
<gene>
    <name evidence="1" type="ORF">E2C01_008974</name>
</gene>
<organism evidence="1 2">
    <name type="scientific">Portunus trituberculatus</name>
    <name type="common">Swimming crab</name>
    <name type="synonym">Neptunus trituberculatus</name>
    <dbReference type="NCBI Taxonomy" id="210409"/>
    <lineage>
        <taxon>Eukaryota</taxon>
        <taxon>Metazoa</taxon>
        <taxon>Ecdysozoa</taxon>
        <taxon>Arthropoda</taxon>
        <taxon>Crustacea</taxon>
        <taxon>Multicrustacea</taxon>
        <taxon>Malacostraca</taxon>
        <taxon>Eumalacostraca</taxon>
        <taxon>Eucarida</taxon>
        <taxon>Decapoda</taxon>
        <taxon>Pleocyemata</taxon>
        <taxon>Brachyura</taxon>
        <taxon>Eubrachyura</taxon>
        <taxon>Portunoidea</taxon>
        <taxon>Portunidae</taxon>
        <taxon>Portuninae</taxon>
        <taxon>Portunus</taxon>
    </lineage>
</organism>
<name>A0A5B7D491_PORTR</name>
<dbReference type="Proteomes" id="UP000324222">
    <property type="component" value="Unassembled WGS sequence"/>
</dbReference>
<accession>A0A5B7D491</accession>
<comment type="caution">
    <text evidence="1">The sequence shown here is derived from an EMBL/GenBank/DDBJ whole genome shotgun (WGS) entry which is preliminary data.</text>
</comment>
<proteinExistence type="predicted"/>
<dbReference type="AlphaFoldDB" id="A0A5B7D491"/>
<keyword evidence="2" id="KW-1185">Reference proteome</keyword>